<comment type="caution">
    <text evidence="2">The sequence shown here is derived from an EMBL/GenBank/DDBJ whole genome shotgun (WGS) entry which is preliminary data.</text>
</comment>
<evidence type="ECO:0000313" key="2">
    <source>
        <dbReference type="EMBL" id="GHD02365.1"/>
    </source>
</evidence>
<dbReference type="PANTHER" id="PTHR35446">
    <property type="entry name" value="SI:CH211-175M2.5"/>
    <property type="match status" value="1"/>
</dbReference>
<organism evidence="2 3">
    <name type="scientific">Zhihengliuella salsuginis</name>
    <dbReference type="NCBI Taxonomy" id="578222"/>
    <lineage>
        <taxon>Bacteria</taxon>
        <taxon>Bacillati</taxon>
        <taxon>Actinomycetota</taxon>
        <taxon>Actinomycetes</taxon>
        <taxon>Micrococcales</taxon>
        <taxon>Micrococcaceae</taxon>
        <taxon>Zhihengliuella</taxon>
    </lineage>
</organism>
<reference evidence="3" key="1">
    <citation type="journal article" date="2019" name="Int. J. Syst. Evol. Microbiol.">
        <title>The Global Catalogue of Microorganisms (GCM) 10K type strain sequencing project: providing services to taxonomists for standard genome sequencing and annotation.</title>
        <authorList>
            <consortium name="The Broad Institute Genomics Platform"/>
            <consortium name="The Broad Institute Genome Sequencing Center for Infectious Disease"/>
            <person name="Wu L."/>
            <person name="Ma J."/>
        </authorList>
    </citation>
    <scope>NUCLEOTIDE SEQUENCE [LARGE SCALE GENOMIC DNA]</scope>
    <source>
        <strain evidence="3">KCTC 19466</strain>
    </source>
</reference>
<dbReference type="InterPro" id="IPR029032">
    <property type="entry name" value="AhpD-like"/>
</dbReference>
<feature type="domain" description="Carboxymuconolactone decarboxylase-like" evidence="1">
    <location>
        <begin position="19"/>
        <end position="100"/>
    </location>
</feature>
<evidence type="ECO:0000313" key="3">
    <source>
        <dbReference type="Proteomes" id="UP000642819"/>
    </source>
</evidence>
<keyword evidence="3" id="KW-1185">Reference proteome</keyword>
<dbReference type="Gene3D" id="1.20.1290.10">
    <property type="entry name" value="AhpD-like"/>
    <property type="match status" value="1"/>
</dbReference>
<accession>A0ABQ3GEV1</accession>
<evidence type="ECO:0000259" key="1">
    <source>
        <dbReference type="Pfam" id="PF02627"/>
    </source>
</evidence>
<name>A0ABQ3GEV1_9MICC</name>
<dbReference type="SUPFAM" id="SSF69118">
    <property type="entry name" value="AhpD-like"/>
    <property type="match status" value="1"/>
</dbReference>
<dbReference type="RefSeq" id="WP_229790927.1">
    <property type="nucleotide sequence ID" value="NZ_BMXK01000003.1"/>
</dbReference>
<dbReference type="EMBL" id="BMXK01000003">
    <property type="protein sequence ID" value="GHD02365.1"/>
    <property type="molecule type" value="Genomic_DNA"/>
</dbReference>
<dbReference type="PANTHER" id="PTHR35446:SF2">
    <property type="entry name" value="CARBOXYMUCONOLACTONE DECARBOXYLASE-LIKE DOMAIN-CONTAINING PROTEIN"/>
    <property type="match status" value="1"/>
</dbReference>
<dbReference type="Proteomes" id="UP000642819">
    <property type="component" value="Unassembled WGS sequence"/>
</dbReference>
<dbReference type="NCBIfam" id="TIGR00778">
    <property type="entry name" value="ahpD_dom"/>
    <property type="match status" value="1"/>
</dbReference>
<proteinExistence type="predicted"/>
<dbReference type="InterPro" id="IPR004675">
    <property type="entry name" value="AhpD_core"/>
</dbReference>
<dbReference type="Pfam" id="PF02627">
    <property type="entry name" value="CMD"/>
    <property type="match status" value="1"/>
</dbReference>
<dbReference type="InterPro" id="IPR003779">
    <property type="entry name" value="CMD-like"/>
</dbReference>
<gene>
    <name evidence="2" type="ORF">GCM10008096_07410</name>
</gene>
<protein>
    <submittedName>
        <fullName evidence="2">Alkyl hydroperoxide reductase AhpD</fullName>
    </submittedName>
</protein>
<sequence length="155" mass="16560">MSRHLFLDKADPASWKAISALGEEVARTVAAAGISKRCMELVNLRVSQINGCAYCLDLHTKRALKAGETSRRLGVLAAWRETDPGDGLFDATEHAALAVAEAATRLPLSEESHADLAAARGVLGDQAFAAVEWLALAMNAFNRISILSGHPVRPE</sequence>